<evidence type="ECO:0000259" key="4">
    <source>
        <dbReference type="PROSITE" id="PS50932"/>
    </source>
</evidence>
<organism evidence="5 6">
    <name type="scientific">Anaerofilum hominis</name>
    <dbReference type="NCBI Taxonomy" id="2763016"/>
    <lineage>
        <taxon>Bacteria</taxon>
        <taxon>Bacillati</taxon>
        <taxon>Bacillota</taxon>
        <taxon>Clostridia</taxon>
        <taxon>Eubacteriales</taxon>
        <taxon>Oscillospiraceae</taxon>
        <taxon>Anaerofilum</taxon>
    </lineage>
</organism>
<name>A0A923L164_9FIRM</name>
<gene>
    <name evidence="5" type="ORF">H8S23_04375</name>
</gene>
<dbReference type="EMBL" id="JACONZ010000001">
    <property type="protein sequence ID" value="MBC5580733.1"/>
    <property type="molecule type" value="Genomic_DNA"/>
</dbReference>
<keyword evidence="2 5" id="KW-0238">DNA-binding</keyword>
<dbReference type="SUPFAM" id="SSF47413">
    <property type="entry name" value="lambda repressor-like DNA-binding domains"/>
    <property type="match status" value="1"/>
</dbReference>
<evidence type="ECO:0000256" key="1">
    <source>
        <dbReference type="ARBA" id="ARBA00023015"/>
    </source>
</evidence>
<sequence>MSVSAKSIARELGLSQSTVSLALRNLPGISDSTRRRVLEKAAEMGYQKSALAAVEAPRFLSLVLYKKHGSVLADTPFFSDLIQGIDQQAKKCGYQVFITYFYENQNIREQLESLKKSLCSGIILLATEMHDRDLLAFQSLEIPLVALDRYFPEFDCDCVVINNIYGAKKAVQHLIEKGHTRIGYLRSSVEIRNFRERFEGYSKGIRLLPHPEESRPFIVRISPVAEEAAGDMDAYLAKKPQLPSAFFADNDNIASSCMVSLKKAGYRIPEDVSIIGFDNLPVCKVMEPALSTMSVAKEQLGAYAVDFLIRRIDGSADSPLKIEIKPQLVERDSVKQMSPAGAE</sequence>
<dbReference type="Pfam" id="PF13377">
    <property type="entry name" value="Peripla_BP_3"/>
    <property type="match status" value="1"/>
</dbReference>
<keyword evidence="1" id="KW-0805">Transcription regulation</keyword>
<keyword evidence="6" id="KW-1185">Reference proteome</keyword>
<accession>A0A923L164</accession>
<dbReference type="Gene3D" id="1.10.260.40">
    <property type="entry name" value="lambda repressor-like DNA-binding domains"/>
    <property type="match status" value="1"/>
</dbReference>
<dbReference type="InterPro" id="IPR046335">
    <property type="entry name" value="LacI/GalR-like_sensor"/>
</dbReference>
<reference evidence="5" key="1">
    <citation type="submission" date="2020-08" db="EMBL/GenBank/DDBJ databases">
        <title>Genome public.</title>
        <authorList>
            <person name="Liu C."/>
            <person name="Sun Q."/>
        </authorList>
    </citation>
    <scope>NUCLEOTIDE SEQUENCE</scope>
    <source>
        <strain evidence="5">BX8</strain>
    </source>
</reference>
<comment type="caution">
    <text evidence="5">The sequence shown here is derived from an EMBL/GenBank/DDBJ whole genome shotgun (WGS) entry which is preliminary data.</text>
</comment>
<dbReference type="PANTHER" id="PTHR30146">
    <property type="entry name" value="LACI-RELATED TRANSCRIPTIONAL REPRESSOR"/>
    <property type="match status" value="1"/>
</dbReference>
<keyword evidence="3" id="KW-0804">Transcription</keyword>
<proteinExistence type="predicted"/>
<dbReference type="PROSITE" id="PS50932">
    <property type="entry name" value="HTH_LACI_2"/>
    <property type="match status" value="1"/>
</dbReference>
<dbReference type="Gene3D" id="3.40.50.2300">
    <property type="match status" value="2"/>
</dbReference>
<dbReference type="GO" id="GO:0003700">
    <property type="term" value="F:DNA-binding transcription factor activity"/>
    <property type="evidence" value="ECO:0007669"/>
    <property type="project" value="TreeGrafter"/>
</dbReference>
<dbReference type="SMART" id="SM00354">
    <property type="entry name" value="HTH_LACI"/>
    <property type="match status" value="1"/>
</dbReference>
<dbReference type="CDD" id="cd01392">
    <property type="entry name" value="HTH_LacI"/>
    <property type="match status" value="1"/>
</dbReference>
<dbReference type="RefSeq" id="WP_186887065.1">
    <property type="nucleotide sequence ID" value="NZ_JACONZ010000001.1"/>
</dbReference>
<protein>
    <submittedName>
        <fullName evidence="5">LacI family DNA-binding transcriptional regulator</fullName>
    </submittedName>
</protein>
<evidence type="ECO:0000256" key="3">
    <source>
        <dbReference type="ARBA" id="ARBA00023163"/>
    </source>
</evidence>
<dbReference type="Pfam" id="PF00356">
    <property type="entry name" value="LacI"/>
    <property type="match status" value="1"/>
</dbReference>
<dbReference type="Proteomes" id="UP000659630">
    <property type="component" value="Unassembled WGS sequence"/>
</dbReference>
<dbReference type="SUPFAM" id="SSF53822">
    <property type="entry name" value="Periplasmic binding protein-like I"/>
    <property type="match status" value="1"/>
</dbReference>
<evidence type="ECO:0000256" key="2">
    <source>
        <dbReference type="ARBA" id="ARBA00023125"/>
    </source>
</evidence>
<evidence type="ECO:0000313" key="6">
    <source>
        <dbReference type="Proteomes" id="UP000659630"/>
    </source>
</evidence>
<dbReference type="InterPro" id="IPR028082">
    <property type="entry name" value="Peripla_BP_I"/>
</dbReference>
<feature type="domain" description="HTH lacI-type" evidence="4">
    <location>
        <begin position="3"/>
        <end position="54"/>
    </location>
</feature>
<evidence type="ECO:0000313" key="5">
    <source>
        <dbReference type="EMBL" id="MBC5580733.1"/>
    </source>
</evidence>
<dbReference type="GO" id="GO:0000976">
    <property type="term" value="F:transcription cis-regulatory region binding"/>
    <property type="evidence" value="ECO:0007669"/>
    <property type="project" value="TreeGrafter"/>
</dbReference>
<dbReference type="InterPro" id="IPR000843">
    <property type="entry name" value="HTH_LacI"/>
</dbReference>
<dbReference type="AlphaFoldDB" id="A0A923L164"/>
<dbReference type="PANTHER" id="PTHR30146:SF109">
    <property type="entry name" value="HTH-TYPE TRANSCRIPTIONAL REGULATOR GALS"/>
    <property type="match status" value="1"/>
</dbReference>
<dbReference type="InterPro" id="IPR010982">
    <property type="entry name" value="Lambda_DNA-bd_dom_sf"/>
</dbReference>